<accession>A0A511D1P3</accession>
<evidence type="ECO:0000256" key="2">
    <source>
        <dbReference type="ARBA" id="ARBA00007362"/>
    </source>
</evidence>
<dbReference type="Proteomes" id="UP000321328">
    <property type="component" value="Unassembled WGS sequence"/>
</dbReference>
<feature type="transmembrane region" description="Helical" evidence="6">
    <location>
        <begin position="241"/>
        <end position="261"/>
    </location>
</feature>
<comment type="similarity">
    <text evidence="2">Belongs to the EamA transporter family.</text>
</comment>
<dbReference type="InterPro" id="IPR037185">
    <property type="entry name" value="EmrE-like"/>
</dbReference>
<evidence type="ECO:0000256" key="3">
    <source>
        <dbReference type="ARBA" id="ARBA00022692"/>
    </source>
</evidence>
<dbReference type="SUPFAM" id="SSF103481">
    <property type="entry name" value="Multidrug resistance efflux transporter EmrE"/>
    <property type="match status" value="2"/>
</dbReference>
<feature type="transmembrane region" description="Helical" evidence="6">
    <location>
        <begin position="209"/>
        <end position="229"/>
    </location>
</feature>
<gene>
    <name evidence="8" type="ORF">PA7_22800</name>
</gene>
<dbReference type="GO" id="GO:0016020">
    <property type="term" value="C:membrane"/>
    <property type="evidence" value="ECO:0007669"/>
    <property type="project" value="UniProtKB-SubCell"/>
</dbReference>
<keyword evidence="4 6" id="KW-1133">Transmembrane helix</keyword>
<comment type="subcellular location">
    <subcellularLocation>
        <location evidence="1">Membrane</location>
        <topology evidence="1">Multi-pass membrane protein</topology>
    </subcellularLocation>
</comment>
<organism evidence="8 9">
    <name type="scientific">Pseudonocardia asaccharolytica DSM 44247 = NBRC 16224</name>
    <dbReference type="NCBI Taxonomy" id="1123024"/>
    <lineage>
        <taxon>Bacteria</taxon>
        <taxon>Bacillati</taxon>
        <taxon>Actinomycetota</taxon>
        <taxon>Actinomycetes</taxon>
        <taxon>Pseudonocardiales</taxon>
        <taxon>Pseudonocardiaceae</taxon>
        <taxon>Pseudonocardia</taxon>
    </lineage>
</organism>
<dbReference type="InterPro" id="IPR000620">
    <property type="entry name" value="EamA_dom"/>
</dbReference>
<dbReference type="InterPro" id="IPR050638">
    <property type="entry name" value="AA-Vitamin_Transporters"/>
</dbReference>
<keyword evidence="5 6" id="KW-0472">Membrane</keyword>
<protein>
    <submittedName>
        <fullName evidence="8">Multidrug transporter</fullName>
    </submittedName>
</protein>
<sequence>MRATVLIGALALLWGSGFFWIALSLDGFTPVQLTFIRLALGALVLVPIVLARRLPRPRGPTMWAHLTASALIANAIPYSLFAVAEQSVPSSLAGVINATTPLWTVLIAATARADTRLTPRRGLGVALGFLGVLVLFEPWNATRGAELGGVLACVTAALSYGVAYVYQSRYLTNRGLSPLTLTAAQLCMATVLLALVLPVGGGISAQPAPLALVAVVVLGVIGTGVALIINFTLIATEGPTAASVVTYLVPAVALALGILILDETAHWTLPLGAALILVGVALVRRSAGQQGTASADQ</sequence>
<feature type="domain" description="EamA" evidence="7">
    <location>
        <begin position="5"/>
        <end position="136"/>
    </location>
</feature>
<dbReference type="STRING" id="1123024.GCA_000423625_03143"/>
<feature type="transmembrane region" description="Helical" evidence="6">
    <location>
        <begin position="34"/>
        <end position="51"/>
    </location>
</feature>
<feature type="domain" description="EamA" evidence="7">
    <location>
        <begin position="149"/>
        <end position="283"/>
    </location>
</feature>
<name>A0A511D1P3_9PSEU</name>
<keyword evidence="9" id="KW-1185">Reference proteome</keyword>
<feature type="transmembrane region" description="Helical" evidence="6">
    <location>
        <begin position="267"/>
        <end position="283"/>
    </location>
</feature>
<feature type="transmembrane region" description="Helical" evidence="6">
    <location>
        <begin position="147"/>
        <end position="166"/>
    </location>
</feature>
<dbReference type="PANTHER" id="PTHR32322">
    <property type="entry name" value="INNER MEMBRANE TRANSPORTER"/>
    <property type="match status" value="1"/>
</dbReference>
<evidence type="ECO:0000256" key="5">
    <source>
        <dbReference type="ARBA" id="ARBA00023136"/>
    </source>
</evidence>
<dbReference type="Pfam" id="PF00892">
    <property type="entry name" value="EamA"/>
    <property type="match status" value="2"/>
</dbReference>
<feature type="transmembrane region" description="Helical" evidence="6">
    <location>
        <begin position="123"/>
        <end position="141"/>
    </location>
</feature>
<feature type="transmembrane region" description="Helical" evidence="6">
    <location>
        <begin position="178"/>
        <end position="197"/>
    </location>
</feature>
<keyword evidence="3 6" id="KW-0812">Transmembrane</keyword>
<proteinExistence type="inferred from homology"/>
<evidence type="ECO:0000259" key="7">
    <source>
        <dbReference type="Pfam" id="PF00892"/>
    </source>
</evidence>
<evidence type="ECO:0000256" key="1">
    <source>
        <dbReference type="ARBA" id="ARBA00004141"/>
    </source>
</evidence>
<dbReference type="PANTHER" id="PTHR32322:SF9">
    <property type="entry name" value="AMINO-ACID METABOLITE EFFLUX PUMP-RELATED"/>
    <property type="match status" value="1"/>
</dbReference>
<reference evidence="8 9" key="1">
    <citation type="submission" date="2019-07" db="EMBL/GenBank/DDBJ databases">
        <title>Whole genome shotgun sequence of Pseudonocardia asaccharolytica NBRC 16224.</title>
        <authorList>
            <person name="Hosoyama A."/>
            <person name="Uohara A."/>
            <person name="Ohji S."/>
            <person name="Ichikawa N."/>
        </authorList>
    </citation>
    <scope>NUCLEOTIDE SEQUENCE [LARGE SCALE GENOMIC DNA]</scope>
    <source>
        <strain evidence="8 9">NBRC 16224</strain>
    </source>
</reference>
<evidence type="ECO:0000313" key="8">
    <source>
        <dbReference type="EMBL" id="GEL18443.1"/>
    </source>
</evidence>
<comment type="caution">
    <text evidence="8">The sequence shown here is derived from an EMBL/GenBank/DDBJ whole genome shotgun (WGS) entry which is preliminary data.</text>
</comment>
<dbReference type="AlphaFoldDB" id="A0A511D1P3"/>
<dbReference type="EMBL" id="BJVI01000020">
    <property type="protein sequence ID" value="GEL18443.1"/>
    <property type="molecule type" value="Genomic_DNA"/>
</dbReference>
<evidence type="ECO:0000256" key="4">
    <source>
        <dbReference type="ARBA" id="ARBA00022989"/>
    </source>
</evidence>
<feature type="transmembrane region" description="Helical" evidence="6">
    <location>
        <begin position="63"/>
        <end position="84"/>
    </location>
</feature>
<evidence type="ECO:0000313" key="9">
    <source>
        <dbReference type="Proteomes" id="UP000321328"/>
    </source>
</evidence>
<evidence type="ECO:0000256" key="6">
    <source>
        <dbReference type="SAM" id="Phobius"/>
    </source>
</evidence>
<feature type="transmembrane region" description="Helical" evidence="6">
    <location>
        <begin position="90"/>
        <end position="111"/>
    </location>
</feature>